<name>M0KX29_9EURY</name>
<accession>M0KX29</accession>
<sequence>MTDKNLDVFVSGGLHAGEDTSERIEEITQRVDNPDLLLIEERDCQLNLRQKFTNWLSAPLLLLGIVGWLVVLLPMLRRLVGGSDSDIMEDIQTQYDIETKNVDRPVHSIIKEYRGPYTGAHYAVLWPPVLLFAFSSNIAVQLFATALIISGSGAFMLLFMSTPSAAREEYMATKIFEASERAENDVAILLVGGRHAHVMHGRLERMKGVNPISEEPEKPSEFEFIKSIIP</sequence>
<proteinExistence type="predicted"/>
<keyword evidence="1" id="KW-1133">Transmembrane helix</keyword>
<evidence type="ECO:0000313" key="3">
    <source>
        <dbReference type="Proteomes" id="UP000011687"/>
    </source>
</evidence>
<feature type="transmembrane region" description="Helical" evidence="1">
    <location>
        <begin position="55"/>
        <end position="76"/>
    </location>
</feature>
<keyword evidence="3" id="KW-1185">Reference proteome</keyword>
<gene>
    <name evidence="2" type="ORF">C435_02457</name>
</gene>
<comment type="caution">
    <text evidence="2">The sequence shown here is derived from an EMBL/GenBank/DDBJ whole genome shotgun (WGS) entry which is preliminary data.</text>
</comment>
<keyword evidence="1" id="KW-0812">Transmembrane</keyword>
<evidence type="ECO:0000256" key="1">
    <source>
        <dbReference type="SAM" id="Phobius"/>
    </source>
</evidence>
<evidence type="ECO:0000313" key="2">
    <source>
        <dbReference type="EMBL" id="EMA25418.1"/>
    </source>
</evidence>
<dbReference type="RefSeq" id="WP_007187946.1">
    <property type="nucleotide sequence ID" value="NZ_AOLS01000011.1"/>
</dbReference>
<keyword evidence="1" id="KW-0472">Membrane</keyword>
<dbReference type="Proteomes" id="UP000011687">
    <property type="component" value="Unassembled WGS sequence"/>
</dbReference>
<dbReference type="AlphaFoldDB" id="M0KX29"/>
<feature type="transmembrane region" description="Helical" evidence="1">
    <location>
        <begin position="138"/>
        <end position="159"/>
    </location>
</feature>
<protein>
    <submittedName>
        <fullName evidence="2">Uncharacterized protein</fullName>
    </submittedName>
</protein>
<reference evidence="2 3" key="1">
    <citation type="journal article" date="2014" name="PLoS Genet.">
        <title>Phylogenetically driven sequencing of extremely halophilic archaea reveals strategies for static and dynamic osmo-response.</title>
        <authorList>
            <person name="Becker E.A."/>
            <person name="Seitzer P.M."/>
            <person name="Tritt A."/>
            <person name="Larsen D."/>
            <person name="Krusor M."/>
            <person name="Yao A.I."/>
            <person name="Wu D."/>
            <person name="Madern D."/>
            <person name="Eisen J.A."/>
            <person name="Darling A.E."/>
            <person name="Facciotti M.T."/>
        </authorList>
    </citation>
    <scope>NUCLEOTIDE SEQUENCE [LARGE SCALE GENOMIC DNA]</scope>
    <source>
        <strain evidence="2 3">ATCC 33799</strain>
    </source>
</reference>
<dbReference type="EMBL" id="AOLS01000011">
    <property type="protein sequence ID" value="EMA25418.1"/>
    <property type="molecule type" value="Genomic_DNA"/>
</dbReference>
<organism evidence="2 3">
    <name type="scientific">Haloarcula marismortui ATCC 33799</name>
    <dbReference type="NCBI Taxonomy" id="662475"/>
    <lineage>
        <taxon>Archaea</taxon>
        <taxon>Methanobacteriati</taxon>
        <taxon>Methanobacteriota</taxon>
        <taxon>Stenosarchaea group</taxon>
        <taxon>Halobacteria</taxon>
        <taxon>Halobacteriales</taxon>
        <taxon>Haloarculaceae</taxon>
        <taxon>Haloarcula</taxon>
    </lineage>
</organism>